<accession>A0A8T0GVU9</accession>
<name>A0A8T0GVU9_CERPU</name>
<proteinExistence type="predicted"/>
<keyword evidence="4" id="KW-1185">Reference proteome</keyword>
<gene>
    <name evidence="3" type="ORF">KC19_9G131700</name>
</gene>
<feature type="transmembrane region" description="Helical" evidence="2">
    <location>
        <begin position="86"/>
        <end position="103"/>
    </location>
</feature>
<keyword evidence="2" id="KW-0812">Transmembrane</keyword>
<dbReference type="EMBL" id="CM026430">
    <property type="protein sequence ID" value="KAG0562264.1"/>
    <property type="molecule type" value="Genomic_DNA"/>
</dbReference>
<dbReference type="Proteomes" id="UP000822688">
    <property type="component" value="Chromosome 9"/>
</dbReference>
<evidence type="ECO:0000313" key="4">
    <source>
        <dbReference type="Proteomes" id="UP000822688"/>
    </source>
</evidence>
<sequence length="135" mass="15640">MIEDVSSRFARRGEVGRHQRSGHRRRTSWPLRSPSCAVASDCKTTVAIRFQHLMSCRCDLECIARSKEAILIQSSLFIRKPQKTSTMYQVYYVFTGAVLWYFVSSENMSIVSPLYVLLYEKKLCIQLQEAQQCCM</sequence>
<reference evidence="3" key="1">
    <citation type="submission" date="2020-06" db="EMBL/GenBank/DDBJ databases">
        <title>WGS assembly of Ceratodon purpureus strain R40.</title>
        <authorList>
            <person name="Carey S.B."/>
            <person name="Jenkins J."/>
            <person name="Shu S."/>
            <person name="Lovell J.T."/>
            <person name="Sreedasyam A."/>
            <person name="Maumus F."/>
            <person name="Tiley G.P."/>
            <person name="Fernandez-Pozo N."/>
            <person name="Barry K."/>
            <person name="Chen C."/>
            <person name="Wang M."/>
            <person name="Lipzen A."/>
            <person name="Daum C."/>
            <person name="Saski C.A."/>
            <person name="Payton A.C."/>
            <person name="Mcbreen J.C."/>
            <person name="Conrad R.E."/>
            <person name="Kollar L.M."/>
            <person name="Olsson S."/>
            <person name="Huttunen S."/>
            <person name="Landis J.B."/>
            <person name="Wickett N.J."/>
            <person name="Johnson M.G."/>
            <person name="Rensing S.A."/>
            <person name="Grimwood J."/>
            <person name="Schmutz J."/>
            <person name="Mcdaniel S.F."/>
        </authorList>
    </citation>
    <scope>NUCLEOTIDE SEQUENCE</scope>
    <source>
        <strain evidence="3">R40</strain>
    </source>
</reference>
<evidence type="ECO:0000256" key="2">
    <source>
        <dbReference type="SAM" id="Phobius"/>
    </source>
</evidence>
<protein>
    <submittedName>
        <fullName evidence="3">Uncharacterized protein</fullName>
    </submittedName>
</protein>
<feature type="compositionally biased region" description="Basic residues" evidence="1">
    <location>
        <begin position="18"/>
        <end position="27"/>
    </location>
</feature>
<feature type="region of interest" description="Disordered" evidence="1">
    <location>
        <begin position="1"/>
        <end position="30"/>
    </location>
</feature>
<dbReference type="AlphaFoldDB" id="A0A8T0GVU9"/>
<keyword evidence="2" id="KW-0472">Membrane</keyword>
<comment type="caution">
    <text evidence="3">The sequence shown here is derived from an EMBL/GenBank/DDBJ whole genome shotgun (WGS) entry which is preliminary data.</text>
</comment>
<evidence type="ECO:0000313" key="3">
    <source>
        <dbReference type="EMBL" id="KAG0562264.1"/>
    </source>
</evidence>
<evidence type="ECO:0000256" key="1">
    <source>
        <dbReference type="SAM" id="MobiDB-lite"/>
    </source>
</evidence>
<organism evidence="3 4">
    <name type="scientific">Ceratodon purpureus</name>
    <name type="common">Fire moss</name>
    <name type="synonym">Dicranum purpureum</name>
    <dbReference type="NCBI Taxonomy" id="3225"/>
    <lineage>
        <taxon>Eukaryota</taxon>
        <taxon>Viridiplantae</taxon>
        <taxon>Streptophyta</taxon>
        <taxon>Embryophyta</taxon>
        <taxon>Bryophyta</taxon>
        <taxon>Bryophytina</taxon>
        <taxon>Bryopsida</taxon>
        <taxon>Dicranidae</taxon>
        <taxon>Pseudoditrichales</taxon>
        <taxon>Ditrichaceae</taxon>
        <taxon>Ceratodon</taxon>
    </lineage>
</organism>
<keyword evidence="2" id="KW-1133">Transmembrane helix</keyword>